<comment type="caution">
    <text evidence="10">The sequence shown here is derived from an EMBL/GenBank/DDBJ whole genome shotgun (WGS) entry which is preliminary data.</text>
</comment>
<keyword evidence="8" id="KW-0732">Signal</keyword>
<dbReference type="NCBIfam" id="TIGR04056">
    <property type="entry name" value="OMP_RagA_SusC"/>
    <property type="match status" value="1"/>
</dbReference>
<accession>A0A2S9JM58</accession>
<keyword evidence="6 7" id="KW-0998">Cell outer membrane</keyword>
<comment type="subcellular location">
    <subcellularLocation>
        <location evidence="1 7">Cell outer membrane</location>
        <topology evidence="1 7">Multi-pass membrane protein</topology>
    </subcellularLocation>
</comment>
<proteinExistence type="inferred from homology"/>
<dbReference type="GO" id="GO:0009279">
    <property type="term" value="C:cell outer membrane"/>
    <property type="evidence" value="ECO:0007669"/>
    <property type="project" value="UniProtKB-SubCell"/>
</dbReference>
<keyword evidence="5 7" id="KW-0472">Membrane</keyword>
<evidence type="ECO:0000256" key="3">
    <source>
        <dbReference type="ARBA" id="ARBA00022452"/>
    </source>
</evidence>
<feature type="chain" id="PRO_5015542973" description="TonB-dependent receptor plug domain-containing protein" evidence="8">
    <location>
        <begin position="33"/>
        <end position="1087"/>
    </location>
</feature>
<protein>
    <recommendedName>
        <fullName evidence="9">TonB-dependent receptor plug domain-containing protein</fullName>
    </recommendedName>
</protein>
<keyword evidence="2 7" id="KW-0813">Transport</keyword>
<dbReference type="Gene3D" id="2.60.40.1120">
    <property type="entry name" value="Carboxypeptidase-like, regulatory domain"/>
    <property type="match status" value="1"/>
</dbReference>
<dbReference type="Gene3D" id="2.40.170.20">
    <property type="entry name" value="TonB-dependent receptor, beta-barrel domain"/>
    <property type="match status" value="1"/>
</dbReference>
<dbReference type="InterPro" id="IPR036942">
    <property type="entry name" value="Beta-barrel_TonB_sf"/>
</dbReference>
<dbReference type="Pfam" id="PF07715">
    <property type="entry name" value="Plug"/>
    <property type="match status" value="1"/>
</dbReference>
<evidence type="ECO:0000256" key="4">
    <source>
        <dbReference type="ARBA" id="ARBA00022692"/>
    </source>
</evidence>
<evidence type="ECO:0000256" key="7">
    <source>
        <dbReference type="PROSITE-ProRule" id="PRU01360"/>
    </source>
</evidence>
<evidence type="ECO:0000313" key="11">
    <source>
        <dbReference type="Proteomes" id="UP000238642"/>
    </source>
</evidence>
<evidence type="ECO:0000256" key="5">
    <source>
        <dbReference type="ARBA" id="ARBA00023136"/>
    </source>
</evidence>
<dbReference type="InterPro" id="IPR037066">
    <property type="entry name" value="Plug_dom_sf"/>
</dbReference>
<dbReference type="Pfam" id="PF13715">
    <property type="entry name" value="CarbopepD_reg_2"/>
    <property type="match status" value="1"/>
</dbReference>
<feature type="domain" description="TonB-dependent receptor plug" evidence="9">
    <location>
        <begin position="127"/>
        <end position="234"/>
    </location>
</feature>
<dbReference type="Proteomes" id="UP000238642">
    <property type="component" value="Unassembled WGS sequence"/>
</dbReference>
<evidence type="ECO:0000256" key="2">
    <source>
        <dbReference type="ARBA" id="ARBA00022448"/>
    </source>
</evidence>
<organism evidence="10 11">
    <name type="scientific">Sphingobacterium gobiense</name>
    <dbReference type="NCBI Taxonomy" id="1382456"/>
    <lineage>
        <taxon>Bacteria</taxon>
        <taxon>Pseudomonadati</taxon>
        <taxon>Bacteroidota</taxon>
        <taxon>Sphingobacteriia</taxon>
        <taxon>Sphingobacteriales</taxon>
        <taxon>Sphingobacteriaceae</taxon>
        <taxon>Sphingobacterium</taxon>
    </lineage>
</organism>
<keyword evidence="11" id="KW-1185">Reference proteome</keyword>
<feature type="signal peptide" evidence="8">
    <location>
        <begin position="1"/>
        <end position="32"/>
    </location>
</feature>
<dbReference type="InterPro" id="IPR008969">
    <property type="entry name" value="CarboxyPept-like_regulatory"/>
</dbReference>
<evidence type="ECO:0000313" key="10">
    <source>
        <dbReference type="EMBL" id="PRD54243.1"/>
    </source>
</evidence>
<dbReference type="AlphaFoldDB" id="A0A2S9JM58"/>
<reference evidence="10 11" key="1">
    <citation type="submission" date="2018-02" db="EMBL/GenBank/DDBJ databases">
        <title>The draft genome of Sphingobacterium gobiense H7.</title>
        <authorList>
            <person name="Li L."/>
            <person name="Liu L."/>
            <person name="Zhang X."/>
            <person name="Wang T."/>
            <person name="Liang L."/>
        </authorList>
    </citation>
    <scope>NUCLEOTIDE SEQUENCE [LARGE SCALE GENOMIC DNA]</scope>
    <source>
        <strain evidence="10 11">ACCC 05757</strain>
    </source>
</reference>
<keyword evidence="4 7" id="KW-0812">Transmembrane</keyword>
<dbReference type="OrthoDB" id="9768177at2"/>
<dbReference type="FunFam" id="2.170.130.10:FF:000008">
    <property type="entry name" value="SusC/RagA family TonB-linked outer membrane protein"/>
    <property type="match status" value="1"/>
</dbReference>
<dbReference type="InterPro" id="IPR012910">
    <property type="entry name" value="Plug_dom"/>
</dbReference>
<dbReference type="NCBIfam" id="TIGR04057">
    <property type="entry name" value="SusC_RagA_signa"/>
    <property type="match status" value="1"/>
</dbReference>
<dbReference type="SUPFAM" id="SSF49464">
    <property type="entry name" value="Carboxypeptidase regulatory domain-like"/>
    <property type="match status" value="1"/>
</dbReference>
<dbReference type="InterPro" id="IPR023997">
    <property type="entry name" value="TonB-dep_OMP_SusC/RagA_CS"/>
</dbReference>
<dbReference type="SUPFAM" id="SSF56935">
    <property type="entry name" value="Porins"/>
    <property type="match status" value="1"/>
</dbReference>
<evidence type="ECO:0000256" key="6">
    <source>
        <dbReference type="ARBA" id="ARBA00023237"/>
    </source>
</evidence>
<dbReference type="RefSeq" id="WP_105726422.1">
    <property type="nucleotide sequence ID" value="NZ_PVBS01000002.1"/>
</dbReference>
<sequence length="1087" mass="121168">MKHFIPKKLISRMLVVVCYITCSIFYTSHLSAQTQTSTVSGRVTDELTNEAIPNATVSVKGGTIQSSTDVEGLFRIDATQGQTLVITTIGYLSKEVPVTGTQLNITLIQDERDLEEVVVVGYGTQRRRDVTGAISRVSGEELQERPVQNISEALQGKAAGVNVASNIRPGETPGIRIRGNRSLTAQNDPLIVVDGIPLVGGSLGDISPNDIESLDVLKDASATAIYGSRAANGVILVTTKRGKVGQVTAAYRGTATIDRYRSLTDWMTGGQYIDRWRESLINGGMYNTELITDGFSPAKTWFPDPSLDERQMGLSQDIHALNNVWKGYEWEEFGKIVKMRPTTAAERAMGWPAEVPVYNSANIPTYDWVGDVTRPGVTQNHQVSLSSGTEKSRIYASIDYFDQQGVLKDQDYERFNINLNGDITANDWLTFGASIFASTSLQNYGISTNISNTGSKNLLSRALDQFPYATPKDPDGNWILNPGGNLQLFNPVMDIDQVKNERKTYAISPTLFSEVQFLPWLKYRFNFGAQFRNWRAGAWTGPGATNHLNNRPNTAGYTNEQRFSWVAENLLYVDQNFGEDHRLNVTLLQSAQREQFESTATNVIGTVYDISYWYDLAANSNGRPNGYGTGFSEKTLMSYMGRVNYGYKGKYLITATGRYDGASVLAPGHKWHFYPSVALAWNVMDENFMQNVSWLNELKLRGGYGVTGNSAVNPYTSGGPLSRNPYVFGENAAIGYLPQLVRNPLLGWEQTAQYNVGIDFNVLNNRVSGSLEFYQGNTSDLLLTRSLPPVSGYVEKLENIGKTLNRGFEITLNTVNIQKEHFTWTTSFNWNTNHEEIVELQNGKQDMLAQRWFIGQPLHVFYELDNAGIWQGTPEDIAEMERFNENGHDFYPGTVRVVDQNGDYRITADDMVIRGTNRPKWSGGITNTFRYKDLTLSTFIYARWGQTFFGGYPNSYGGIWPNGRVENDLWSWDNPNGTWPMASSLSGRENAGVAMQHHDGSFVSVRNISLTYDLPKVLLTNRFVKGLQLNAQVLNPFIFGKDAVKMGYNPDDDTNWERASGNGNPLGGSNNNTILPQSYVFSIRANF</sequence>
<dbReference type="PROSITE" id="PS52016">
    <property type="entry name" value="TONB_DEPENDENT_REC_3"/>
    <property type="match status" value="1"/>
</dbReference>
<name>A0A2S9JM58_9SPHI</name>
<comment type="similarity">
    <text evidence="7">Belongs to the TonB-dependent receptor family.</text>
</comment>
<evidence type="ECO:0000259" key="9">
    <source>
        <dbReference type="Pfam" id="PF07715"/>
    </source>
</evidence>
<dbReference type="InterPro" id="IPR039426">
    <property type="entry name" value="TonB-dep_rcpt-like"/>
</dbReference>
<dbReference type="EMBL" id="PVBS01000002">
    <property type="protein sequence ID" value="PRD54243.1"/>
    <property type="molecule type" value="Genomic_DNA"/>
</dbReference>
<gene>
    <name evidence="10" type="ORF">C5749_12260</name>
</gene>
<keyword evidence="3 7" id="KW-1134">Transmembrane beta strand</keyword>
<evidence type="ECO:0000256" key="1">
    <source>
        <dbReference type="ARBA" id="ARBA00004571"/>
    </source>
</evidence>
<evidence type="ECO:0000256" key="8">
    <source>
        <dbReference type="SAM" id="SignalP"/>
    </source>
</evidence>
<dbReference type="Gene3D" id="2.170.130.10">
    <property type="entry name" value="TonB-dependent receptor, plug domain"/>
    <property type="match status" value="1"/>
</dbReference>
<dbReference type="InterPro" id="IPR023996">
    <property type="entry name" value="TonB-dep_OMP_SusC/RagA"/>
</dbReference>